<feature type="compositionally biased region" description="Gly residues" evidence="1">
    <location>
        <begin position="560"/>
        <end position="576"/>
    </location>
</feature>
<keyword evidence="5" id="KW-1185">Reference proteome</keyword>
<feature type="chain" id="PRO_5012899570" evidence="3">
    <location>
        <begin position="26"/>
        <end position="621"/>
    </location>
</feature>
<dbReference type="EMBL" id="OBDY01000022">
    <property type="protein sequence ID" value="SNY61450.1"/>
    <property type="molecule type" value="Genomic_DNA"/>
</dbReference>
<dbReference type="Proteomes" id="UP000219612">
    <property type="component" value="Unassembled WGS sequence"/>
</dbReference>
<accession>A0A285JMA7</accession>
<keyword evidence="3" id="KW-0732">Signal</keyword>
<dbReference type="Gene3D" id="2.60.40.3620">
    <property type="match status" value="1"/>
</dbReference>
<dbReference type="NCBIfam" id="TIGR03769">
    <property type="entry name" value="P_ac_wall_RPT"/>
    <property type="match status" value="1"/>
</dbReference>
<feature type="region of interest" description="Disordered" evidence="1">
    <location>
        <begin position="552"/>
        <end position="582"/>
    </location>
</feature>
<feature type="transmembrane region" description="Helical" evidence="2">
    <location>
        <begin position="591"/>
        <end position="612"/>
    </location>
</feature>
<feature type="compositionally biased region" description="Pro residues" evidence="1">
    <location>
        <begin position="201"/>
        <end position="214"/>
    </location>
</feature>
<dbReference type="AlphaFoldDB" id="A0A285JMA7"/>
<reference evidence="5" key="1">
    <citation type="submission" date="2017-09" db="EMBL/GenBank/DDBJ databases">
        <authorList>
            <person name="Varghese N."/>
            <person name="Submissions S."/>
        </authorList>
    </citation>
    <scope>NUCLEOTIDE SEQUENCE [LARGE SCALE GENOMIC DNA]</scope>
    <source>
        <strain evidence="5">CGMCC 4.6857</strain>
    </source>
</reference>
<evidence type="ECO:0000256" key="3">
    <source>
        <dbReference type="SAM" id="SignalP"/>
    </source>
</evidence>
<evidence type="ECO:0000313" key="5">
    <source>
        <dbReference type="Proteomes" id="UP000219612"/>
    </source>
</evidence>
<dbReference type="InterPro" id="IPR022395">
    <property type="entry name" value="CHP03773_ABC_transptr-like"/>
</dbReference>
<feature type="compositionally biased region" description="Low complexity" evidence="1">
    <location>
        <begin position="215"/>
        <end position="247"/>
    </location>
</feature>
<feature type="compositionally biased region" description="Pro residues" evidence="1">
    <location>
        <begin position="248"/>
        <end position="277"/>
    </location>
</feature>
<evidence type="ECO:0000256" key="1">
    <source>
        <dbReference type="SAM" id="MobiDB-lite"/>
    </source>
</evidence>
<proteinExistence type="predicted"/>
<dbReference type="InterPro" id="IPR022435">
    <property type="entry name" value="Surface-anchored_actinobac"/>
</dbReference>
<evidence type="ECO:0000256" key="2">
    <source>
        <dbReference type="SAM" id="Phobius"/>
    </source>
</evidence>
<feature type="signal peptide" evidence="3">
    <location>
        <begin position="1"/>
        <end position="25"/>
    </location>
</feature>
<dbReference type="RefSeq" id="WP_097326386.1">
    <property type="nucleotide sequence ID" value="NZ_OBDY01000022.1"/>
</dbReference>
<feature type="compositionally biased region" description="Pro residues" evidence="1">
    <location>
        <begin position="285"/>
        <end position="306"/>
    </location>
</feature>
<sequence length="621" mass="63358">MKRLRVAAATVATSFAALTPSPAFAGTPPPIVDGADLVALSLRSGTLHLTFRDSGDPSKVRFIAEKGPVGVVPADPAFAFLGKAGAQVWSLRDDGSRLPAFDTTKVDPGAVDGGKVALDLTAVEGPGTFAAYTLTPWGRPTLLLDSDGRTSTLLPAGRRTGGVVWAFSAPGEYRVTLRAKAQTRRGLAQDEKTYVITVPGSPTPPTDPSPPPATSLPSSAPTRSAPTPAASVPSTPAFATPTLATPAFPAPTLPEPTPSTPTPPEPTPSTPIPPAPTPSFSATTPPAPTPSTPSFPATTPPAPTPFPSSSFTPGSETRSGRMPDISDTRSVSEPEGAPQQRGAATVPGTFQAQATPGATEARSTSAARKVISDGHVDMGPQLSGGALTIRLKDDSATPPAWRDLADVVLKVTDKARIAVPGGAGYAFLGKAGEQVYLLPQSQQSGIVWPGWNTQHESVVDGTRGNVTWKLRAVDGPGDFKLFLTGSFGTPEVIFDSAEQLPQQLGIAPNTHAHGNWAFTEAGLYRLTVDMTATTTAGKTVSDTKTLTIAVGDTTDTNAGTGNGEGNGEETGSGGSGESATGGSLAKTGTNIVTLASGGALLVAAGATALALARRRRLPHPH</sequence>
<keyword evidence="2" id="KW-0812">Transmembrane</keyword>
<evidence type="ECO:0000313" key="4">
    <source>
        <dbReference type="EMBL" id="SNY61450.1"/>
    </source>
</evidence>
<feature type="region of interest" description="Disordered" evidence="1">
    <location>
        <begin position="182"/>
        <end position="347"/>
    </location>
</feature>
<dbReference type="NCBIfam" id="TIGR03773">
    <property type="entry name" value="anch_rpt_wall"/>
    <property type="match status" value="1"/>
</dbReference>
<protein>
    <submittedName>
        <fullName evidence="4">Putative ABC transporter-associated repeat protein</fullName>
    </submittedName>
</protein>
<organism evidence="4 5">
    <name type="scientific">Paractinoplanes atraurantiacus</name>
    <dbReference type="NCBI Taxonomy" id="1036182"/>
    <lineage>
        <taxon>Bacteria</taxon>
        <taxon>Bacillati</taxon>
        <taxon>Actinomycetota</taxon>
        <taxon>Actinomycetes</taxon>
        <taxon>Micromonosporales</taxon>
        <taxon>Micromonosporaceae</taxon>
        <taxon>Paractinoplanes</taxon>
    </lineage>
</organism>
<keyword evidence="2" id="KW-0472">Membrane</keyword>
<dbReference type="NCBIfam" id="NF038134">
    <property type="entry name" value="choice_anch_M"/>
    <property type="match status" value="2"/>
</dbReference>
<keyword evidence="2" id="KW-1133">Transmembrane helix</keyword>
<name>A0A285JMA7_9ACTN</name>
<feature type="compositionally biased region" description="Basic and acidic residues" evidence="1">
    <location>
        <begin position="318"/>
        <end position="332"/>
    </location>
</feature>
<gene>
    <name evidence="4" type="ORF">SAMN05421748_122171</name>
</gene>